<dbReference type="Ensembl" id="ENSAMXT00005050664.1">
    <property type="protein sequence ID" value="ENSAMXP00005046643.1"/>
    <property type="gene ID" value="ENSAMXG00005021472.1"/>
</dbReference>
<keyword evidence="2" id="KW-0479">Metal-binding</keyword>
<comment type="subcellular location">
    <subcellularLocation>
        <location evidence="1">Nucleus</location>
    </subcellularLocation>
</comment>
<dbReference type="Proteomes" id="UP000694621">
    <property type="component" value="Unplaced"/>
</dbReference>
<keyword evidence="5" id="KW-0862">Zinc</keyword>
<feature type="region of interest" description="Disordered" evidence="7">
    <location>
        <begin position="121"/>
        <end position="140"/>
    </location>
</feature>
<sequence>MPRPMVHGTHGTVSAYDDCDMKERCTSPYLSGDQSEEGNANMQFFCSLCKIAVNSPSQLQEHSQGAKHKTILEACSGLGPIKSYPRLCFSSSLSHSTAERAFHCEICNVRVNSEPQLKQHISSRRHREAAAGKSSPHSIRHKNLSSSELMSTVLFSKDLPKSLAYGFFPDHMSVTAVMSDPSSSQLPVCTIGMSQNLYLPIIHITQFNHARLRPAARTIISSYRQLPFSPY</sequence>
<dbReference type="InterPro" id="IPR013087">
    <property type="entry name" value="Znf_C2H2_type"/>
</dbReference>
<reference evidence="9" key="1">
    <citation type="submission" date="2025-08" db="UniProtKB">
        <authorList>
            <consortium name="Ensembl"/>
        </authorList>
    </citation>
    <scope>IDENTIFICATION</scope>
</reference>
<proteinExistence type="predicted"/>
<dbReference type="PANTHER" id="PTHR23067:SF13">
    <property type="entry name" value="ZINC FINGER PROTEIN 385A"/>
    <property type="match status" value="1"/>
</dbReference>
<dbReference type="GO" id="GO:0005634">
    <property type="term" value="C:nucleus"/>
    <property type="evidence" value="ECO:0007669"/>
    <property type="project" value="UniProtKB-SubCell"/>
</dbReference>
<dbReference type="SMART" id="SM00355">
    <property type="entry name" value="ZnF_C2H2"/>
    <property type="match status" value="2"/>
</dbReference>
<evidence type="ECO:0000313" key="9">
    <source>
        <dbReference type="Ensembl" id="ENSAMXP00005046643.1"/>
    </source>
</evidence>
<evidence type="ECO:0000259" key="8">
    <source>
        <dbReference type="PROSITE" id="PS00028"/>
    </source>
</evidence>
<keyword evidence="3" id="KW-0677">Repeat</keyword>
<dbReference type="GO" id="GO:0003676">
    <property type="term" value="F:nucleic acid binding"/>
    <property type="evidence" value="ECO:0007669"/>
    <property type="project" value="InterPro"/>
</dbReference>
<evidence type="ECO:0000256" key="4">
    <source>
        <dbReference type="ARBA" id="ARBA00022771"/>
    </source>
</evidence>
<dbReference type="GO" id="GO:0008270">
    <property type="term" value="F:zinc ion binding"/>
    <property type="evidence" value="ECO:0007669"/>
    <property type="project" value="UniProtKB-KW"/>
</dbReference>
<keyword evidence="4" id="KW-0863">Zinc-finger</keyword>
<dbReference type="OrthoDB" id="434647at2759"/>
<dbReference type="SUPFAM" id="SSF57667">
    <property type="entry name" value="beta-beta-alpha zinc fingers"/>
    <property type="match status" value="2"/>
</dbReference>
<dbReference type="Gene3D" id="3.30.160.60">
    <property type="entry name" value="Classic Zinc Finger"/>
    <property type="match status" value="2"/>
</dbReference>
<dbReference type="PROSITE" id="PS00028">
    <property type="entry name" value="ZINC_FINGER_C2H2_1"/>
    <property type="match status" value="2"/>
</dbReference>
<feature type="domain" description="C2H2-type" evidence="8">
    <location>
        <begin position="46"/>
        <end position="68"/>
    </location>
</feature>
<dbReference type="InterPro" id="IPR051845">
    <property type="entry name" value="Znf385"/>
</dbReference>
<evidence type="ECO:0000256" key="1">
    <source>
        <dbReference type="ARBA" id="ARBA00004123"/>
    </source>
</evidence>
<keyword evidence="6" id="KW-0539">Nucleus</keyword>
<evidence type="ECO:0000256" key="3">
    <source>
        <dbReference type="ARBA" id="ARBA00022737"/>
    </source>
</evidence>
<evidence type="ECO:0000256" key="5">
    <source>
        <dbReference type="ARBA" id="ARBA00022833"/>
    </source>
</evidence>
<feature type="domain" description="C2H2-type" evidence="8">
    <location>
        <begin position="104"/>
        <end position="126"/>
    </location>
</feature>
<dbReference type="PANTHER" id="PTHR23067">
    <property type="entry name" value="DOUBLE-STRANDED RNA-BINDING ZINC FINGER PROTEIN"/>
    <property type="match status" value="1"/>
</dbReference>
<evidence type="ECO:0000256" key="7">
    <source>
        <dbReference type="SAM" id="MobiDB-lite"/>
    </source>
</evidence>
<evidence type="ECO:0000313" key="10">
    <source>
        <dbReference type="Proteomes" id="UP000694621"/>
    </source>
</evidence>
<organism evidence="9 10">
    <name type="scientific">Astyanax mexicanus</name>
    <name type="common">Blind cave fish</name>
    <name type="synonym">Astyanax fasciatus mexicanus</name>
    <dbReference type="NCBI Taxonomy" id="7994"/>
    <lineage>
        <taxon>Eukaryota</taxon>
        <taxon>Metazoa</taxon>
        <taxon>Chordata</taxon>
        <taxon>Craniata</taxon>
        <taxon>Vertebrata</taxon>
        <taxon>Euteleostomi</taxon>
        <taxon>Actinopterygii</taxon>
        <taxon>Neopterygii</taxon>
        <taxon>Teleostei</taxon>
        <taxon>Ostariophysi</taxon>
        <taxon>Characiformes</taxon>
        <taxon>Characoidei</taxon>
        <taxon>Acestrorhamphidae</taxon>
        <taxon>Acestrorhamphinae</taxon>
        <taxon>Astyanax</taxon>
    </lineage>
</organism>
<protein>
    <recommendedName>
        <fullName evidence="8">C2H2-type domain-containing protein</fullName>
    </recommendedName>
</protein>
<evidence type="ECO:0000256" key="2">
    <source>
        <dbReference type="ARBA" id="ARBA00022723"/>
    </source>
</evidence>
<dbReference type="InterPro" id="IPR003604">
    <property type="entry name" value="Matrin/U1-like-C_Znf_C2H2"/>
</dbReference>
<evidence type="ECO:0000256" key="6">
    <source>
        <dbReference type="ARBA" id="ARBA00023242"/>
    </source>
</evidence>
<dbReference type="Pfam" id="PF12874">
    <property type="entry name" value="zf-met"/>
    <property type="match status" value="2"/>
</dbReference>
<dbReference type="AlphaFoldDB" id="A0A8B9L7K1"/>
<name>A0A8B9L7K1_ASTMX</name>
<accession>A0A8B9L7K1</accession>
<dbReference type="InterPro" id="IPR036236">
    <property type="entry name" value="Znf_C2H2_sf"/>
</dbReference>
<dbReference type="SMART" id="SM00451">
    <property type="entry name" value="ZnF_U1"/>
    <property type="match status" value="2"/>
</dbReference>